<gene>
    <name evidence="1" type="ORF">Patl1_16123</name>
</gene>
<protein>
    <submittedName>
        <fullName evidence="1">Uncharacterized protein</fullName>
    </submittedName>
</protein>
<dbReference type="EMBL" id="CM047902">
    <property type="protein sequence ID" value="KAJ0094589.1"/>
    <property type="molecule type" value="Genomic_DNA"/>
</dbReference>
<proteinExistence type="predicted"/>
<name>A0ACC1B6N4_9ROSI</name>
<reference evidence="2" key="1">
    <citation type="journal article" date="2023" name="G3 (Bethesda)">
        <title>Genome assembly and association tests identify interacting loci associated with vigor, precocity, and sex in interspecific pistachio rootstocks.</title>
        <authorList>
            <person name="Palmer W."/>
            <person name="Jacygrad E."/>
            <person name="Sagayaradj S."/>
            <person name="Cavanaugh K."/>
            <person name="Han R."/>
            <person name="Bertier L."/>
            <person name="Beede B."/>
            <person name="Kafkas S."/>
            <person name="Golino D."/>
            <person name="Preece J."/>
            <person name="Michelmore R."/>
        </authorList>
    </citation>
    <scope>NUCLEOTIDE SEQUENCE [LARGE SCALE GENOMIC DNA]</scope>
</reference>
<comment type="caution">
    <text evidence="1">The sequence shown here is derived from an EMBL/GenBank/DDBJ whole genome shotgun (WGS) entry which is preliminary data.</text>
</comment>
<evidence type="ECO:0000313" key="1">
    <source>
        <dbReference type="EMBL" id="KAJ0094589.1"/>
    </source>
</evidence>
<sequence>MKEEEERAKTEQSLKSILVSKSRDFLISSDGKRMPVSELEGKTVGLYFSALYNKSYADFTPKLVKVYEELKEKGEGFEIVLKSLDIHEESFKRGFRSVPWALPFKDKSCEKLTRYFELSTLPTLVIIGPDGKTLNSNVAEAVEEHGVEAFPFTPEKFAELAEIEKAKEAAQTVESVLVSGRFCHWERWKQAMQASFHLSTHDDFYLLFQIPMSDLVGKTILLYFSARWRPPCRAFFPKLMEAYHKIKAKNESIEVVFISSDMNQASFDGFFLGMSWLALPFGDPRKASLSRKLKVYSIPMLVALGPSGRTVTKETRDMISVHGAEAYPFTEEHLKNIEANYQDMKKVWPEKAIHALPEHEIVRSRHTLYKCDGCDEERRIWSFYCEGCDFHLHPKCALKEEKETKDDDAEEDKPNKKGWICFGDACHKGLRY</sequence>
<keyword evidence="2" id="KW-1185">Reference proteome</keyword>
<evidence type="ECO:0000313" key="2">
    <source>
        <dbReference type="Proteomes" id="UP001164250"/>
    </source>
</evidence>
<organism evidence="1 2">
    <name type="scientific">Pistacia atlantica</name>
    <dbReference type="NCBI Taxonomy" id="434234"/>
    <lineage>
        <taxon>Eukaryota</taxon>
        <taxon>Viridiplantae</taxon>
        <taxon>Streptophyta</taxon>
        <taxon>Embryophyta</taxon>
        <taxon>Tracheophyta</taxon>
        <taxon>Spermatophyta</taxon>
        <taxon>Magnoliopsida</taxon>
        <taxon>eudicotyledons</taxon>
        <taxon>Gunneridae</taxon>
        <taxon>Pentapetalae</taxon>
        <taxon>rosids</taxon>
        <taxon>malvids</taxon>
        <taxon>Sapindales</taxon>
        <taxon>Anacardiaceae</taxon>
        <taxon>Pistacia</taxon>
    </lineage>
</organism>
<accession>A0ACC1B6N4</accession>
<dbReference type="Proteomes" id="UP001164250">
    <property type="component" value="Chromosome 6"/>
</dbReference>